<protein>
    <submittedName>
        <fullName evidence="1">Uncharacterized protein</fullName>
    </submittedName>
</protein>
<keyword evidence="2" id="KW-1185">Reference proteome</keyword>
<proteinExistence type="predicted"/>
<evidence type="ECO:0000313" key="1">
    <source>
        <dbReference type="EMBL" id="CCK24827.1"/>
    </source>
</evidence>
<gene>
    <name evidence="1" type="ORF">BN159_0448</name>
</gene>
<dbReference type="OrthoDB" id="218695at2"/>
<accession>K4QVA0</accession>
<dbReference type="InterPro" id="IPR027417">
    <property type="entry name" value="P-loop_NTPase"/>
</dbReference>
<dbReference type="EMBL" id="HE971709">
    <property type="protein sequence ID" value="CCK24827.1"/>
    <property type="molecule type" value="Genomic_DNA"/>
</dbReference>
<dbReference type="eggNOG" id="COG0507">
    <property type="taxonomic scope" value="Bacteria"/>
</dbReference>
<dbReference type="Proteomes" id="UP000008043">
    <property type="component" value="Chromosome"/>
</dbReference>
<dbReference type="Gene3D" id="3.40.50.300">
    <property type="entry name" value="P-loop containing nucleotide triphosphate hydrolases"/>
    <property type="match status" value="1"/>
</dbReference>
<sequence length="1555" mass="167815">MTSAQPAFDVVTLPIGVYDHFDDVPGAATCAERAAELLAELGGRHVPWSGRPERVTRTEATARLGAWASPPAPRSSALLWMGHGHSDGDAAALAYAETPGAWTDAETPLDLARRIRAEWTHRVGRRGNWAMVVIEACDAPAFVNGLMSAVHGLRPDAIPGELVLVAAGSDGTTHLGAFNEALAATVTSLRMDGPEFEVSELVRRLDNRLRHSTTGGFAVPYKVTARLSLRDAPATGITATADDVERLREILAARPQALRHFDDKARGGDLSEQAWFFTGRQSETCEIAGWLRETETGMLVVTGPAGSGKSALLGHQVVLADDEFREVLVEAGQLEEPDDRELPPCDCFDAVVHLAGLSVAHVIKRLCDAAGVPREGDFTMRTLRAQLLARGERFTVLADALDEAREPAAIASSVLRRIADLPGCRVVVGIRTEESGLGGEPRRNLVTALGSSGDTKVLKVEYVPNDLGRYVRRRLIAARTAGTPGLSDALVDEIAALVRSGGQNFLSARIAVAEIVARPELLRPENTDELRRLAAQHHESTFAAIRARLAHRPLALLHALALGQGRGLPRSGGVWATAATALAEHGPVSENAVTEGDIDDVLHQAGALIMLDAEDGQTVYRLAHRTFQEHFIGAHTSDPAGATPDALVTGGLLRLAAEQVAHPEQFGALTPYLARHLAAHVSVAGAWAELAAAEAVLDRLNPAAVRDQALREAFGRGDLPPAIVGVLSAWRELAALAPGDRAVLRALATTRATGLSTTGQSADGVWQLAWARVSNDALSVSLGTGISGVTSVELPDHGPVLASLGTDGAVQFWSSVSSAEPITDPLTGRSPEYGATSLASFTLPDGRPVLVRLDERAGVQIWDVRNWQRFGRTGAGLTVTSPDGRTAAVCHTALGTIYFALPHTRGLPDLAKHLVDPQFAHRLHAVAVLPCRGGELLLVQDSTGRLWLWSPDNRRVAGPYRTTTFGSEAKLRLGDGRVLVGEVNEGEIRIAADVNTQNRWQRYANNDSTVTLPPWSHEVPECVAAKEKGKNVLLRVADGTTLGHPLPGNEVKDVLPYGAKYLVALQKGANQVHTARLWNAMTGEFAGGGASLGRDVTSFEQCAILGVSPDSLLLSVLDRDSLTLHRLGATDNALEYSRRIGPRRSRKVTAQAPVRLPDGTITLALSHEHAHDSEKHDQMVEIWDTRTNQPLRDPWRRIRFRDDMSVETLMPVTDLAGRILLLVCHRNFRAASAEIWNLNSGRRLGPALEVEAERTYHARPISTHSIRGPEAETVAYRLTAQGPLTSPLTGTCWRVPEDVDRFVRGPDKTLYAVAVGDKSLLLLDARTGEERSRLALGQELRKVTVLGDRLLVGTSHGIVALDLRLPDTGSGPVTEEMPEFEAPRIPIRWSRLAKWIGLTILVMCMIGSFVITRGDSNKEVARDAISGAVPVCTKMYECRIGEDFGPYSFPYAAGNEPRTTTYRVARDHPYFDADLSVQSSGACRSDPYVDYVIESGGHRLTGRLAVDAKRSVGTWLHGDGDRISIRFTLVGQPCDVTFVVTGPRVHRWPLPSWLR</sequence>
<dbReference type="InterPro" id="IPR015943">
    <property type="entry name" value="WD40/YVTN_repeat-like_dom_sf"/>
</dbReference>
<dbReference type="HOGENOM" id="CLU_246177_0_0_11"/>
<organism evidence="1 2">
    <name type="scientific">Streptomyces davaonensis (strain DSM 101723 / JCM 4913 / KCC S-0913 / 768)</name>
    <dbReference type="NCBI Taxonomy" id="1214101"/>
    <lineage>
        <taxon>Bacteria</taxon>
        <taxon>Bacillati</taxon>
        <taxon>Actinomycetota</taxon>
        <taxon>Actinomycetes</taxon>
        <taxon>Kitasatosporales</taxon>
        <taxon>Streptomycetaceae</taxon>
        <taxon>Streptomyces</taxon>
    </lineage>
</organism>
<name>K4QVA0_STRDJ</name>
<dbReference type="SUPFAM" id="SSF50969">
    <property type="entry name" value="YVTN repeat-like/Quinoprotein amine dehydrogenase"/>
    <property type="match status" value="2"/>
</dbReference>
<dbReference type="STRING" id="1214101.BN159_0448"/>
<evidence type="ECO:0000313" key="2">
    <source>
        <dbReference type="Proteomes" id="UP000008043"/>
    </source>
</evidence>
<dbReference type="PATRIC" id="fig|1214101.3.peg.451"/>
<dbReference type="RefSeq" id="WP_015655229.1">
    <property type="nucleotide sequence ID" value="NC_020504.1"/>
</dbReference>
<dbReference type="Gene3D" id="2.130.10.10">
    <property type="entry name" value="YVTN repeat-like/Quinoprotein amine dehydrogenase"/>
    <property type="match status" value="1"/>
</dbReference>
<reference evidence="1 2" key="1">
    <citation type="journal article" date="2012" name="J. Bacteriol.">
        <title>Genome sequence of the bacterium Streptomyces davawensis JCM 4913 and heterologous production of the unique antibiotic roseoflavin.</title>
        <authorList>
            <person name="Jankowitsch F."/>
            <person name="Schwarz J."/>
            <person name="Ruckert C."/>
            <person name="Gust B."/>
            <person name="Szczepanowski R."/>
            <person name="Blom J."/>
            <person name="Pelzer S."/>
            <person name="Kalinowski J."/>
            <person name="Mack M."/>
        </authorList>
    </citation>
    <scope>NUCLEOTIDE SEQUENCE [LARGE SCALE GENOMIC DNA]</scope>
    <source>
        <strain evidence="2">DSM 101723 / JCM 4913 / KCC S-0913 / 768</strain>
    </source>
</reference>
<dbReference type="InterPro" id="IPR011044">
    <property type="entry name" value="Quino_amine_DH_bsu"/>
</dbReference>
<dbReference type="KEGG" id="sdv:BN159_0448"/>